<dbReference type="SUPFAM" id="SSF53850">
    <property type="entry name" value="Periplasmic binding protein-like II"/>
    <property type="match status" value="1"/>
</dbReference>
<dbReference type="GeneID" id="97042684"/>
<proteinExistence type="inferred from homology"/>
<dbReference type="FunFam" id="1.10.10.10:FF:000001">
    <property type="entry name" value="LysR family transcriptional regulator"/>
    <property type="match status" value="1"/>
</dbReference>
<name>A0A6J5BJQ0_9BURK</name>
<dbReference type="PANTHER" id="PTHR30537">
    <property type="entry name" value="HTH-TYPE TRANSCRIPTIONAL REGULATOR"/>
    <property type="match status" value="1"/>
</dbReference>
<evidence type="ECO:0000256" key="2">
    <source>
        <dbReference type="ARBA" id="ARBA00023015"/>
    </source>
</evidence>
<dbReference type="RefSeq" id="WP_175052050.1">
    <property type="nucleotide sequence ID" value="NZ_CADIKC010000005.1"/>
</dbReference>
<dbReference type="InterPro" id="IPR000847">
    <property type="entry name" value="LysR_HTH_N"/>
</dbReference>
<dbReference type="Pfam" id="PF00126">
    <property type="entry name" value="HTH_1"/>
    <property type="match status" value="1"/>
</dbReference>
<dbReference type="GO" id="GO:0003700">
    <property type="term" value="F:DNA-binding transcription factor activity"/>
    <property type="evidence" value="ECO:0007669"/>
    <property type="project" value="InterPro"/>
</dbReference>
<dbReference type="AlphaFoldDB" id="A0A6J5BJQ0"/>
<dbReference type="Gene3D" id="1.10.10.10">
    <property type="entry name" value="Winged helix-like DNA-binding domain superfamily/Winged helix DNA-binding domain"/>
    <property type="match status" value="1"/>
</dbReference>
<evidence type="ECO:0000259" key="5">
    <source>
        <dbReference type="PROSITE" id="PS50931"/>
    </source>
</evidence>
<dbReference type="Pfam" id="PF03466">
    <property type="entry name" value="LysR_substrate"/>
    <property type="match status" value="1"/>
</dbReference>
<evidence type="ECO:0000256" key="4">
    <source>
        <dbReference type="ARBA" id="ARBA00023163"/>
    </source>
</evidence>
<dbReference type="GO" id="GO:0003677">
    <property type="term" value="F:DNA binding"/>
    <property type="evidence" value="ECO:0007669"/>
    <property type="project" value="UniProtKB-KW"/>
</dbReference>
<keyword evidence="7" id="KW-1185">Reference proteome</keyword>
<dbReference type="CDD" id="cd08422">
    <property type="entry name" value="PBP2_CrgA_like"/>
    <property type="match status" value="1"/>
</dbReference>
<sequence>MNQLQAIRIFLKVAENGSFGRAAASLGLSNAVVTRYIALLESHLSTRLVNRTTRSLSLTEAGQAYAEGCRRVLEQIEVMESGVTRSATDPSGTLKLVAAASFSLFGLTPLLQRYRTHHPKVRLSVTLLHRPVNLIEEGFDAGIVVPGQVSTGTLIKRPLYKVRAVVVASPAYIGANGTPAAPAELNAHRFLALSADIYRSAWTFVTASGHEQTVSLDSDYEVNNAVMLRQAALADMGITVLPENHVSADLINGALVQVLPTYRIKGADKEVSLVYPGRRHAPAKTRSFVEFTVDYFRNNAPSTLSSKFSNS</sequence>
<dbReference type="SUPFAM" id="SSF46785">
    <property type="entry name" value="Winged helix' DNA-binding domain"/>
    <property type="match status" value="1"/>
</dbReference>
<dbReference type="InterPro" id="IPR005119">
    <property type="entry name" value="LysR_subst-bd"/>
</dbReference>
<dbReference type="Proteomes" id="UP000494255">
    <property type="component" value="Unassembled WGS sequence"/>
</dbReference>
<dbReference type="EMBL" id="CADIKC010000005">
    <property type="protein sequence ID" value="CAB3709098.1"/>
    <property type="molecule type" value="Genomic_DNA"/>
</dbReference>
<dbReference type="InterPro" id="IPR036390">
    <property type="entry name" value="WH_DNA-bd_sf"/>
</dbReference>
<comment type="similarity">
    <text evidence="1">Belongs to the LysR transcriptional regulatory family.</text>
</comment>
<keyword evidence="3" id="KW-0238">DNA-binding</keyword>
<keyword evidence="2" id="KW-0805">Transcription regulation</keyword>
<keyword evidence="4" id="KW-0804">Transcription</keyword>
<feature type="domain" description="HTH lysR-type" evidence="5">
    <location>
        <begin position="1"/>
        <end position="59"/>
    </location>
</feature>
<dbReference type="PANTHER" id="PTHR30537:SF5">
    <property type="entry name" value="HTH-TYPE TRANSCRIPTIONAL ACTIVATOR TTDR-RELATED"/>
    <property type="match status" value="1"/>
</dbReference>
<evidence type="ECO:0000256" key="1">
    <source>
        <dbReference type="ARBA" id="ARBA00009437"/>
    </source>
</evidence>
<gene>
    <name evidence="6" type="primary">dmlR_30</name>
    <name evidence="6" type="ORF">LMG24238_04077</name>
</gene>
<accession>A0A6J5BJQ0</accession>
<dbReference type="PROSITE" id="PS50931">
    <property type="entry name" value="HTH_LYSR"/>
    <property type="match status" value="1"/>
</dbReference>
<evidence type="ECO:0000313" key="6">
    <source>
        <dbReference type="EMBL" id="CAB3709098.1"/>
    </source>
</evidence>
<organism evidence="6 7">
    <name type="scientific">Paraburkholderia sediminicola</name>
    <dbReference type="NCBI Taxonomy" id="458836"/>
    <lineage>
        <taxon>Bacteria</taxon>
        <taxon>Pseudomonadati</taxon>
        <taxon>Pseudomonadota</taxon>
        <taxon>Betaproteobacteria</taxon>
        <taxon>Burkholderiales</taxon>
        <taxon>Burkholderiaceae</taxon>
        <taxon>Paraburkholderia</taxon>
    </lineage>
</organism>
<dbReference type="InterPro" id="IPR036388">
    <property type="entry name" value="WH-like_DNA-bd_sf"/>
</dbReference>
<protein>
    <submittedName>
        <fullName evidence="6">HTH-type transcriptional regulator DmlR</fullName>
    </submittedName>
</protein>
<dbReference type="InterPro" id="IPR058163">
    <property type="entry name" value="LysR-type_TF_proteobact-type"/>
</dbReference>
<dbReference type="Gene3D" id="3.40.190.290">
    <property type="match status" value="1"/>
</dbReference>
<evidence type="ECO:0000313" key="7">
    <source>
        <dbReference type="Proteomes" id="UP000494255"/>
    </source>
</evidence>
<evidence type="ECO:0000256" key="3">
    <source>
        <dbReference type="ARBA" id="ARBA00023125"/>
    </source>
</evidence>
<reference evidence="6 7" key="1">
    <citation type="submission" date="2020-04" db="EMBL/GenBank/DDBJ databases">
        <authorList>
            <person name="De Canck E."/>
        </authorList>
    </citation>
    <scope>NUCLEOTIDE SEQUENCE [LARGE SCALE GENOMIC DNA]</scope>
    <source>
        <strain evidence="6 7">LMG 24238</strain>
    </source>
</reference>